<organism evidence="2 3">
    <name type="scientific">Allacma fusca</name>
    <dbReference type="NCBI Taxonomy" id="39272"/>
    <lineage>
        <taxon>Eukaryota</taxon>
        <taxon>Metazoa</taxon>
        <taxon>Ecdysozoa</taxon>
        <taxon>Arthropoda</taxon>
        <taxon>Hexapoda</taxon>
        <taxon>Collembola</taxon>
        <taxon>Symphypleona</taxon>
        <taxon>Sminthuridae</taxon>
        <taxon>Allacma</taxon>
    </lineage>
</organism>
<protein>
    <submittedName>
        <fullName evidence="2">Uncharacterized protein</fullName>
    </submittedName>
</protein>
<keyword evidence="1" id="KW-1133">Transmembrane helix</keyword>
<dbReference type="PROSITE" id="PS51257">
    <property type="entry name" value="PROKAR_LIPOPROTEIN"/>
    <property type="match status" value="1"/>
</dbReference>
<name>A0A8J2P844_9HEXA</name>
<keyword evidence="3" id="KW-1185">Reference proteome</keyword>
<dbReference type="AlphaFoldDB" id="A0A8J2P844"/>
<feature type="non-terminal residue" evidence="2">
    <location>
        <position position="258"/>
    </location>
</feature>
<reference evidence="2" key="1">
    <citation type="submission" date="2021-06" db="EMBL/GenBank/DDBJ databases">
        <authorList>
            <person name="Hodson N. C."/>
            <person name="Mongue J. A."/>
            <person name="Jaron S. K."/>
        </authorList>
    </citation>
    <scope>NUCLEOTIDE SEQUENCE</scope>
</reference>
<keyword evidence="1" id="KW-0812">Transmembrane</keyword>
<gene>
    <name evidence="2" type="ORF">AFUS01_LOCUS23869</name>
</gene>
<feature type="transmembrane region" description="Helical" evidence="1">
    <location>
        <begin position="40"/>
        <end position="64"/>
    </location>
</feature>
<keyword evidence="1" id="KW-0472">Membrane</keyword>
<feature type="transmembrane region" description="Helical" evidence="1">
    <location>
        <begin position="84"/>
        <end position="104"/>
    </location>
</feature>
<evidence type="ECO:0000313" key="2">
    <source>
        <dbReference type="EMBL" id="CAG7785233.1"/>
    </source>
</evidence>
<proteinExistence type="predicted"/>
<sequence length="258" mass="29794">MVREFQALSILGWLSGCFPVYCPYTKNVSSHKFRWVSISFLYWICSFSYMAAVALDFICSNGAIYFDSVETLSGKSRRLLTVEIMSWVTWFGYLGSALVIRLNSLMYIREMISMFENIHRIEALQSKILAKATKISGVIPMIDYKKNWGRSWFMVLFGLEILLGYHGTKINIEFVKFVTAKSFRSVFFSNMNQHVVVAFYCVSDLCQHLPAHFAMWLFVMGGIKLQRLYGQFGNLLEQYWKSPSQNLMLSGNDQLQLA</sequence>
<accession>A0A8J2P844</accession>
<feature type="transmembrane region" description="Helical" evidence="1">
    <location>
        <begin position="151"/>
        <end position="168"/>
    </location>
</feature>
<evidence type="ECO:0000313" key="3">
    <source>
        <dbReference type="Proteomes" id="UP000708208"/>
    </source>
</evidence>
<dbReference type="EMBL" id="CAJVCH010291826">
    <property type="protein sequence ID" value="CAG7785233.1"/>
    <property type="molecule type" value="Genomic_DNA"/>
</dbReference>
<dbReference type="Proteomes" id="UP000708208">
    <property type="component" value="Unassembled WGS sequence"/>
</dbReference>
<evidence type="ECO:0000256" key="1">
    <source>
        <dbReference type="SAM" id="Phobius"/>
    </source>
</evidence>
<comment type="caution">
    <text evidence="2">The sequence shown here is derived from an EMBL/GenBank/DDBJ whole genome shotgun (WGS) entry which is preliminary data.</text>
</comment>